<dbReference type="AlphaFoldDB" id="Q7UJG6"/>
<dbReference type="eggNOG" id="COG1721">
    <property type="taxonomic scope" value="Bacteria"/>
</dbReference>
<protein>
    <submittedName>
        <fullName evidence="2">Uncharacterized protein</fullName>
    </submittedName>
</protein>
<dbReference type="Proteomes" id="UP000001025">
    <property type="component" value="Chromosome"/>
</dbReference>
<accession>Q7UJG6</accession>
<organism evidence="2 3">
    <name type="scientific">Rhodopirellula baltica (strain DSM 10527 / NCIMB 13988 / SH1)</name>
    <dbReference type="NCBI Taxonomy" id="243090"/>
    <lineage>
        <taxon>Bacteria</taxon>
        <taxon>Pseudomonadati</taxon>
        <taxon>Planctomycetota</taxon>
        <taxon>Planctomycetia</taxon>
        <taxon>Pirellulales</taxon>
        <taxon>Pirellulaceae</taxon>
        <taxon>Rhodopirellula</taxon>
    </lineage>
</organism>
<dbReference type="STRING" id="243090.RB11914"/>
<evidence type="ECO:0000313" key="2">
    <source>
        <dbReference type="EMBL" id="CAD77292.1"/>
    </source>
</evidence>
<keyword evidence="1" id="KW-1133">Transmembrane helix</keyword>
<proteinExistence type="predicted"/>
<sequence>MWIKFRFQFERRSMKRDASASRKTHWSRRRLVLKALRWCNPIVWWLALRRSMTGGSVTLLLMGIVSLNIVWGYPWMGMFASCFAMFVVGWIVNRLMSPRLKVTLDVPLAVRAGESFVARISLIHEGRLPAMSLCAGLDHSRRKHGRRDIEMPLDASAMQWIPDIAPGATSTIEQSLTFLRRGVHEMPPVRVESLFPFHLFRSTQWLDSGESMVITPRRLDWDSEMAWQMIHASLRGLAVGLSQGDHQHYVGSREYRAGMPVRRWDFASWARLGKPILREFNSAAKQTVTVFIDTTPVESEVAVTPISRWRRYTDDEDASLERLLSIASAGLETLVGANVQVRLVVPWQAPSVIQSQERNGKLRSVLCEGASDPTPLLMALAEAEPVDASMAQDVLHAMPQAGGAFHGVVFSRREREAADLSHLPDLMWLNINEDSREGFGGTAVSTIDNDPAKVLA</sequence>
<gene>
    <name evidence="2" type="ordered locus">RB11914</name>
</gene>
<evidence type="ECO:0000313" key="3">
    <source>
        <dbReference type="Proteomes" id="UP000001025"/>
    </source>
</evidence>
<dbReference type="PANTHER" id="PTHR34351:SF1">
    <property type="entry name" value="SLR1927 PROTEIN"/>
    <property type="match status" value="1"/>
</dbReference>
<keyword evidence="1" id="KW-0812">Transmembrane</keyword>
<keyword evidence="1" id="KW-0472">Membrane</keyword>
<dbReference type="EMBL" id="BX294154">
    <property type="protein sequence ID" value="CAD77292.1"/>
    <property type="molecule type" value="Genomic_DNA"/>
</dbReference>
<feature type="transmembrane region" description="Helical" evidence="1">
    <location>
        <begin position="59"/>
        <end position="92"/>
    </location>
</feature>
<reference evidence="2 3" key="1">
    <citation type="journal article" date="2003" name="Proc. Natl. Acad. Sci. U.S.A.">
        <title>Complete genome sequence of the marine planctomycete Pirellula sp. strain 1.</title>
        <authorList>
            <person name="Gloeckner F.O."/>
            <person name="Kube M."/>
            <person name="Bauer M."/>
            <person name="Teeling H."/>
            <person name="Lombardot T."/>
            <person name="Ludwig W."/>
            <person name="Gade D."/>
            <person name="Beck A."/>
            <person name="Borzym K."/>
            <person name="Heitmann K."/>
            <person name="Rabus R."/>
            <person name="Schlesner H."/>
            <person name="Amann R."/>
            <person name="Reinhardt R."/>
        </authorList>
    </citation>
    <scope>NUCLEOTIDE SEQUENCE [LARGE SCALE GENOMIC DNA]</scope>
    <source>
        <strain evidence="3">DSM 10527 / NCIMB 13988 / SH1</strain>
    </source>
</reference>
<dbReference type="PATRIC" id="fig|243090.15.peg.5746"/>
<dbReference type="OrthoDB" id="9812729at2"/>
<dbReference type="KEGG" id="rba:RB11914"/>
<dbReference type="HOGENOM" id="CLU_599747_0_0_0"/>
<dbReference type="EnsemblBacteria" id="CAD77292">
    <property type="protein sequence ID" value="CAD77292"/>
    <property type="gene ID" value="RB11914"/>
</dbReference>
<dbReference type="InParanoid" id="Q7UJG6"/>
<name>Q7UJG6_RHOBA</name>
<evidence type="ECO:0000256" key="1">
    <source>
        <dbReference type="SAM" id="Phobius"/>
    </source>
</evidence>
<dbReference type="PANTHER" id="PTHR34351">
    <property type="entry name" value="SLR1927 PROTEIN-RELATED"/>
    <property type="match status" value="1"/>
</dbReference>
<keyword evidence="3" id="KW-1185">Reference proteome</keyword>